<dbReference type="EMBL" id="BSXS01002911">
    <property type="protein sequence ID" value="GME80127.1"/>
    <property type="molecule type" value="Genomic_DNA"/>
</dbReference>
<protein>
    <submittedName>
        <fullName evidence="1">Unnamed protein product</fullName>
    </submittedName>
</protein>
<sequence>MDMLTDNGKIPMNPIPMSRKRSHDEDINDLIVSLLDLSHTTPSANALAITTSTSPKTTTSPSISTSTAAPASVMTESTNATTPPSALPLPTITKQQKPKQQQRQQKPTQRRFKPVIAPSIGSLPLEKVESITVEDNLDSFLKFEDNFNIDGTSTAHPSNSTSTSRHSPLDFSCGEDDDLELDLDMDVDVDMDVDTDVMSNTVGGAGTPNTMLSLIKTNETIDSLSGSTLVSNSPKFKLLDLPIGEEDEKRDVAELDGFSIFGNVPSSVFSSNGMNGIGLDLLKGGEGTGMGGMESGMGVGVGGDYYEFGGIDDVEMEFENFINGGSPSAL</sequence>
<keyword evidence="2" id="KW-1185">Reference proteome</keyword>
<proteinExistence type="predicted"/>
<reference evidence="1" key="1">
    <citation type="submission" date="2023-04" db="EMBL/GenBank/DDBJ databases">
        <title>Ambrosiozyma monospora NBRC 10751.</title>
        <authorList>
            <person name="Ichikawa N."/>
            <person name="Sato H."/>
            <person name="Tonouchi N."/>
        </authorList>
    </citation>
    <scope>NUCLEOTIDE SEQUENCE</scope>
    <source>
        <strain evidence="1">NBRC 10751</strain>
    </source>
</reference>
<accession>A0ACB5T3H6</accession>
<evidence type="ECO:0000313" key="2">
    <source>
        <dbReference type="Proteomes" id="UP001165064"/>
    </source>
</evidence>
<comment type="caution">
    <text evidence="1">The sequence shown here is derived from an EMBL/GenBank/DDBJ whole genome shotgun (WGS) entry which is preliminary data.</text>
</comment>
<dbReference type="Proteomes" id="UP001165064">
    <property type="component" value="Unassembled WGS sequence"/>
</dbReference>
<name>A0ACB5T3H6_AMBMO</name>
<evidence type="ECO:0000313" key="1">
    <source>
        <dbReference type="EMBL" id="GME80127.1"/>
    </source>
</evidence>
<organism evidence="1 2">
    <name type="scientific">Ambrosiozyma monospora</name>
    <name type="common">Yeast</name>
    <name type="synonym">Endomycopsis monosporus</name>
    <dbReference type="NCBI Taxonomy" id="43982"/>
    <lineage>
        <taxon>Eukaryota</taxon>
        <taxon>Fungi</taxon>
        <taxon>Dikarya</taxon>
        <taxon>Ascomycota</taxon>
        <taxon>Saccharomycotina</taxon>
        <taxon>Pichiomycetes</taxon>
        <taxon>Pichiales</taxon>
        <taxon>Pichiaceae</taxon>
        <taxon>Ambrosiozyma</taxon>
    </lineage>
</organism>
<gene>
    <name evidence="1" type="ORF">Amon02_000430200</name>
</gene>